<dbReference type="GO" id="GO:0003992">
    <property type="term" value="F:N2-acetyl-L-ornithine:2-oxoglutarate 5-aminotransferase activity"/>
    <property type="evidence" value="ECO:0007669"/>
    <property type="project" value="UniProtKB-EC"/>
</dbReference>
<proteinExistence type="predicted"/>
<organism evidence="1 2">
    <name type="scientific">Kluyvera cryocrescens</name>
    <name type="common">Kluyvera citrophila</name>
    <dbReference type="NCBI Taxonomy" id="580"/>
    <lineage>
        <taxon>Bacteria</taxon>
        <taxon>Pseudomonadati</taxon>
        <taxon>Pseudomonadota</taxon>
        <taxon>Gammaproteobacteria</taxon>
        <taxon>Enterobacterales</taxon>
        <taxon>Enterobacteriaceae</taxon>
        <taxon>Kluyvera</taxon>
    </lineage>
</organism>
<reference evidence="1 2" key="1">
    <citation type="submission" date="2019-03" db="EMBL/GenBank/DDBJ databases">
        <authorList>
            <consortium name="Pathogen Informatics"/>
        </authorList>
    </citation>
    <scope>NUCLEOTIDE SEQUENCE [LARGE SCALE GENOMIC DNA]</scope>
    <source>
        <strain evidence="1 2">NCTC12993</strain>
    </source>
</reference>
<accession>A0A485AGR1</accession>
<keyword evidence="2" id="KW-1185">Reference proteome</keyword>
<evidence type="ECO:0000313" key="1">
    <source>
        <dbReference type="EMBL" id="VFS58983.1"/>
    </source>
</evidence>
<dbReference type="SUPFAM" id="SSF53383">
    <property type="entry name" value="PLP-dependent transferases"/>
    <property type="match status" value="1"/>
</dbReference>
<keyword evidence="1" id="KW-0032">Aminotransferase</keyword>
<dbReference type="Gene3D" id="3.90.1150.10">
    <property type="entry name" value="Aspartate Aminotransferase, domain 1"/>
    <property type="match status" value="1"/>
</dbReference>
<dbReference type="EC" id="2.6.1.11" evidence="1"/>
<gene>
    <name evidence="1" type="primary">argD_1</name>
    <name evidence="1" type="ORF">NCTC12993_01177</name>
</gene>
<keyword evidence="1" id="KW-0808">Transferase</keyword>
<dbReference type="InterPro" id="IPR015424">
    <property type="entry name" value="PyrdxlP-dep_Trfase"/>
</dbReference>
<protein>
    <submittedName>
        <fullName evidence="1">Acetylornithine/succinyldiaminopimelate aminotransferase</fullName>
        <ecNumber evidence="1">2.6.1.11</ecNumber>
    </submittedName>
</protein>
<dbReference type="Proteomes" id="UP000401081">
    <property type="component" value="Unassembled WGS sequence"/>
</dbReference>
<dbReference type="InterPro" id="IPR015422">
    <property type="entry name" value="PyrdxlP-dep_Trfase_small"/>
</dbReference>
<dbReference type="AlphaFoldDB" id="A0A485AGR1"/>
<evidence type="ECO:0000313" key="2">
    <source>
        <dbReference type="Proteomes" id="UP000401081"/>
    </source>
</evidence>
<name>A0A485AGR1_KLUCR</name>
<dbReference type="EMBL" id="CAADJD010000013">
    <property type="protein sequence ID" value="VFS58983.1"/>
    <property type="molecule type" value="Genomic_DNA"/>
</dbReference>
<sequence>MVTKQPAITRATFDQVILPIYAPAEFIPVKGKGSRVWDQQGKEYVDFCGRYCGDGAGPLSPGAG</sequence>